<accession>A0A9X5GTH3</accession>
<name>A0A9X5GTH3_9FIRM</name>
<dbReference type="Pfam" id="PF06182">
    <property type="entry name" value="ABC2_membrane_6"/>
    <property type="match status" value="1"/>
</dbReference>
<keyword evidence="1" id="KW-0472">Membrane</keyword>
<dbReference type="RefSeq" id="WP_277935286.1">
    <property type="nucleotide sequence ID" value="NZ_QZDT01000014.1"/>
</dbReference>
<evidence type="ECO:0000313" key="2">
    <source>
        <dbReference type="EMBL" id="NBJ92997.1"/>
    </source>
</evidence>
<feature type="transmembrane region" description="Helical" evidence="1">
    <location>
        <begin position="29"/>
        <end position="54"/>
    </location>
</feature>
<keyword evidence="1" id="KW-1133">Transmembrane helix</keyword>
<feature type="transmembrane region" description="Helical" evidence="1">
    <location>
        <begin position="232"/>
        <end position="255"/>
    </location>
</feature>
<dbReference type="InterPro" id="IPR010390">
    <property type="entry name" value="ABC-2_transporter-like"/>
</dbReference>
<protein>
    <recommendedName>
        <fullName evidence="4">ABC transporter permease</fullName>
    </recommendedName>
</protein>
<dbReference type="EMBL" id="QZDT01000014">
    <property type="protein sequence ID" value="NBJ92997.1"/>
    <property type="molecule type" value="Genomic_DNA"/>
</dbReference>
<feature type="transmembrane region" description="Helical" evidence="1">
    <location>
        <begin position="148"/>
        <end position="177"/>
    </location>
</feature>
<proteinExistence type="predicted"/>
<evidence type="ECO:0008006" key="4">
    <source>
        <dbReference type="Google" id="ProtNLM"/>
    </source>
</evidence>
<organism evidence="2 3">
    <name type="scientific">Parablautia muri</name>
    <dbReference type="NCBI Taxonomy" id="2320879"/>
    <lineage>
        <taxon>Bacteria</taxon>
        <taxon>Bacillati</taxon>
        <taxon>Bacillota</taxon>
        <taxon>Clostridia</taxon>
        <taxon>Lachnospirales</taxon>
        <taxon>Lachnospiraceae</taxon>
        <taxon>Parablautia</taxon>
    </lineage>
</organism>
<evidence type="ECO:0000256" key="1">
    <source>
        <dbReference type="SAM" id="Phobius"/>
    </source>
</evidence>
<keyword evidence="1" id="KW-0812">Transmembrane</keyword>
<gene>
    <name evidence="2" type="ORF">D5281_10410</name>
</gene>
<dbReference type="PANTHER" id="PTHR36833:SF1">
    <property type="entry name" value="INTEGRAL MEMBRANE TRANSPORT PROTEIN"/>
    <property type="match status" value="1"/>
</dbReference>
<dbReference type="PANTHER" id="PTHR36833">
    <property type="entry name" value="SLR0610 PROTEIN-RELATED"/>
    <property type="match status" value="1"/>
</dbReference>
<evidence type="ECO:0000313" key="3">
    <source>
        <dbReference type="Proteomes" id="UP001154420"/>
    </source>
</evidence>
<reference evidence="2" key="1">
    <citation type="submission" date="2018-09" db="EMBL/GenBank/DDBJ databases">
        <title>Murine metabolic-syndrome-specific gut microbial biobank.</title>
        <authorList>
            <person name="Liu C."/>
        </authorList>
    </citation>
    <scope>NUCLEOTIDE SEQUENCE</scope>
    <source>
        <strain evidence="2">D42-62</strain>
    </source>
</reference>
<dbReference type="AlphaFoldDB" id="A0A9X5GTH3"/>
<dbReference type="Proteomes" id="UP001154420">
    <property type="component" value="Unassembled WGS sequence"/>
</dbReference>
<keyword evidence="3" id="KW-1185">Reference proteome</keyword>
<comment type="caution">
    <text evidence="2">The sequence shown here is derived from an EMBL/GenBank/DDBJ whole genome shotgun (WGS) entry which is preliminary data.</text>
</comment>
<sequence>MKEFWFHIKMYGALLKMTMRSMLQYRADFWMSLVSVVLLNGANIIQLSVISWRFHSLGGWSVGELLVLYGMFMVAWSIFSIFFRKLSKIEEEIVNGVFDIYLLRPVSPFLQLVGGDINHIGLCDTFMGLALVAAGLAKTGVRWDMEHILWFVVFILSGGVIVVCIRFLISCLAFWITKAKALSSLFTQLYLLTQKYPVTIFGKVFRVLVTGIVPVAYLNFYPATYLMGKPDAPPWLCMLSPVVAFVMAGISALVWRQGMRRYDSCGG</sequence>
<feature type="transmembrane region" description="Helical" evidence="1">
    <location>
        <begin position="66"/>
        <end position="83"/>
    </location>
</feature>
<feature type="transmembrane region" description="Helical" evidence="1">
    <location>
        <begin position="198"/>
        <end position="220"/>
    </location>
</feature>